<dbReference type="RefSeq" id="WP_294182261.1">
    <property type="nucleotide sequence ID" value="NZ_JBGFFE010000002.1"/>
</dbReference>
<dbReference type="Gene3D" id="3.40.50.150">
    <property type="entry name" value="Vaccinia Virus protein VP39"/>
    <property type="match status" value="1"/>
</dbReference>
<dbReference type="EMBL" id="JBGFFE010000002">
    <property type="protein sequence ID" value="MEY8762723.1"/>
    <property type="molecule type" value="Genomic_DNA"/>
</dbReference>
<evidence type="ECO:0000259" key="1">
    <source>
        <dbReference type="Pfam" id="PF13847"/>
    </source>
</evidence>
<proteinExistence type="predicted"/>
<dbReference type="Pfam" id="PF13847">
    <property type="entry name" value="Methyltransf_31"/>
    <property type="match status" value="1"/>
</dbReference>
<comment type="caution">
    <text evidence="2">The sequence shown here is derived from an EMBL/GenBank/DDBJ whole genome shotgun (WGS) entry which is preliminary data.</text>
</comment>
<dbReference type="Proteomes" id="UP001565220">
    <property type="component" value="Unassembled WGS sequence"/>
</dbReference>
<keyword evidence="3" id="KW-1185">Reference proteome</keyword>
<name>A0ABV4DXK7_9CLOT</name>
<dbReference type="InterPro" id="IPR029063">
    <property type="entry name" value="SAM-dependent_MTases_sf"/>
</dbReference>
<evidence type="ECO:0000313" key="2">
    <source>
        <dbReference type="EMBL" id="MEY8762723.1"/>
    </source>
</evidence>
<protein>
    <submittedName>
        <fullName evidence="2">tRNA1(Val) (Adenine(37)-N6)-methyltransferase</fullName>
        <ecNumber evidence="2">2.1.1.223</ecNumber>
    </submittedName>
</protein>
<dbReference type="InterPro" id="IPR025714">
    <property type="entry name" value="Methyltranfer_dom"/>
</dbReference>
<dbReference type="EC" id="2.1.1.223" evidence="2"/>
<dbReference type="PANTHER" id="PTHR47739:SF1">
    <property type="entry name" value="TRNA1(VAL) (ADENINE(37)-N6)-METHYLTRANSFERASE"/>
    <property type="match status" value="1"/>
</dbReference>
<keyword evidence="2" id="KW-0808">Transferase</keyword>
<accession>A0ABV4DXK7</accession>
<dbReference type="CDD" id="cd02440">
    <property type="entry name" value="AdoMet_MTases"/>
    <property type="match status" value="1"/>
</dbReference>
<dbReference type="PANTHER" id="PTHR47739">
    <property type="entry name" value="TRNA1(VAL) (ADENINE(37)-N6)-METHYLTRANSFERASE"/>
    <property type="match status" value="1"/>
</dbReference>
<feature type="domain" description="Methyltransferase" evidence="1">
    <location>
        <begin position="44"/>
        <end position="188"/>
    </location>
</feature>
<gene>
    <name evidence="2" type="ORF">AB8S09_03545</name>
</gene>
<dbReference type="SUPFAM" id="SSF53335">
    <property type="entry name" value="S-adenosyl-L-methionine-dependent methyltransferases"/>
    <property type="match status" value="1"/>
</dbReference>
<evidence type="ECO:0000313" key="3">
    <source>
        <dbReference type="Proteomes" id="UP001565220"/>
    </source>
</evidence>
<dbReference type="GO" id="GO:0008168">
    <property type="term" value="F:methyltransferase activity"/>
    <property type="evidence" value="ECO:0007669"/>
    <property type="project" value="UniProtKB-KW"/>
</dbReference>
<keyword evidence="2" id="KW-0489">Methyltransferase</keyword>
<dbReference type="GO" id="GO:0032259">
    <property type="term" value="P:methylation"/>
    <property type="evidence" value="ECO:0007669"/>
    <property type="project" value="UniProtKB-KW"/>
</dbReference>
<reference evidence="2 3" key="1">
    <citation type="submission" date="2024-08" db="EMBL/GenBank/DDBJ databases">
        <title>Clostridium lapicellarii sp. nov., and Clostridium renhuaiense sp. nov., two species isolated from the mud in a fermentation cellar used for producing sauce-flavour Chinese liquors.</title>
        <authorList>
            <person name="Yang F."/>
            <person name="Wang H."/>
            <person name="Chen L.Q."/>
            <person name="Zhou N."/>
            <person name="Lu J.J."/>
            <person name="Pu X.X."/>
            <person name="Wan B."/>
            <person name="Wang L."/>
            <person name="Liu S.J."/>
        </authorList>
    </citation>
    <scope>NUCLEOTIDE SEQUENCE [LARGE SCALE GENOMIC DNA]</scope>
    <source>
        <strain evidence="2 3">MT-113</strain>
    </source>
</reference>
<organism evidence="2 3">
    <name type="scientific">Clostridium lapidicellarium</name>
    <dbReference type="NCBI Taxonomy" id="3240931"/>
    <lineage>
        <taxon>Bacteria</taxon>
        <taxon>Bacillati</taxon>
        <taxon>Bacillota</taxon>
        <taxon>Clostridia</taxon>
        <taxon>Eubacteriales</taxon>
        <taxon>Clostridiaceae</taxon>
        <taxon>Clostridium</taxon>
    </lineage>
</organism>
<dbReference type="InterPro" id="IPR050210">
    <property type="entry name" value="tRNA_Adenine-N(6)_MTase"/>
</dbReference>
<sequence length="253" mass="28566">MKSNFLRKGETLDDLQLKGLHLIQKKDAFRFGVDAVLLANFANIKKNASVIDLCSGSGIVPFILAGKTPAGKIIGIEIQKEMVDMANRSVKLNNLQGKVEIFHGDLRDLEYLKTMPESDVVTVNPPYKLRNSGIINSKNENAIARHEICCDLEDVVKAAKVLLKDNGKIYMIHRPDRFADIMCTMRKYKIEPKFIRMVCPSIYKAPNMVLIEGQNNGGRFLKWGASLYIHEPDGSYTDEIDRIYGRSEERYGV</sequence>